<keyword evidence="9 12" id="KW-0472">Membrane</keyword>
<keyword evidence="5 12" id="KW-0812">Transmembrane</keyword>
<feature type="transmembrane region" description="Helical" evidence="12">
    <location>
        <begin position="71"/>
        <end position="94"/>
    </location>
</feature>
<gene>
    <name evidence="14" type="ORF">MGL_2725</name>
</gene>
<dbReference type="AlphaFoldDB" id="A8Q552"/>
<evidence type="ECO:0000256" key="6">
    <source>
        <dbReference type="ARBA" id="ARBA00022989"/>
    </source>
</evidence>
<feature type="domain" description="Cation/H+ exchanger transmembrane" evidence="13">
    <location>
        <begin position="2"/>
        <end position="173"/>
    </location>
</feature>
<feature type="region of interest" description="Disordered" evidence="11">
    <location>
        <begin position="437"/>
        <end position="489"/>
    </location>
</feature>
<reference evidence="14 15" key="1">
    <citation type="journal article" date="2007" name="Proc. Natl. Acad. Sci. U.S.A.">
        <title>Dandruff-associated Malassezia genomes reveal convergent and divergent virulence traits shared with plant and human fungal pathogens.</title>
        <authorList>
            <person name="Xu J."/>
            <person name="Saunders C.W."/>
            <person name="Hu P."/>
            <person name="Grant R.A."/>
            <person name="Boekhout T."/>
            <person name="Kuramae E.E."/>
            <person name="Kronstad J.W."/>
            <person name="Deangelis Y.M."/>
            <person name="Reeder N.L."/>
            <person name="Johnstone K.R."/>
            <person name="Leland M."/>
            <person name="Fieno A.M."/>
            <person name="Begley W.M."/>
            <person name="Sun Y."/>
            <person name="Lacey M.P."/>
            <person name="Chaudhary T."/>
            <person name="Keough T."/>
            <person name="Chu L."/>
            <person name="Sears R."/>
            <person name="Yuan B."/>
            <person name="Dawson T.L.Jr."/>
        </authorList>
    </citation>
    <scope>NUCLEOTIDE SEQUENCE [LARGE SCALE GENOMIC DNA]</scope>
    <source>
        <strain evidence="15">ATCC MYA-4612 / CBS 7966</strain>
    </source>
</reference>
<dbReference type="PANTHER" id="PTHR31382">
    <property type="entry name" value="NA(+)/H(+) ANTIPORTER"/>
    <property type="match status" value="1"/>
</dbReference>
<evidence type="ECO:0000259" key="13">
    <source>
        <dbReference type="Pfam" id="PF00999"/>
    </source>
</evidence>
<dbReference type="GO" id="GO:0015385">
    <property type="term" value="F:sodium:proton antiporter activity"/>
    <property type="evidence" value="ECO:0007669"/>
    <property type="project" value="InterPro"/>
</dbReference>
<dbReference type="GO" id="GO:0005886">
    <property type="term" value="C:plasma membrane"/>
    <property type="evidence" value="ECO:0007669"/>
    <property type="project" value="InterPro"/>
</dbReference>
<proteinExistence type="inferred from homology"/>
<keyword evidence="8" id="KW-0406">Ion transport</keyword>
<keyword evidence="7" id="KW-0915">Sodium</keyword>
<evidence type="ECO:0000256" key="2">
    <source>
        <dbReference type="ARBA" id="ARBA00005248"/>
    </source>
</evidence>
<dbReference type="OMA" id="YIGAEMP"/>
<dbReference type="InterPro" id="IPR006153">
    <property type="entry name" value="Cation/H_exchanger_TM"/>
</dbReference>
<evidence type="ECO:0000313" key="14">
    <source>
        <dbReference type="EMBL" id="EDP43129.1"/>
    </source>
</evidence>
<comment type="similarity">
    <text evidence="2">Belongs to the fungal Na(+)/H(+) exchanger family.</text>
</comment>
<accession>A8Q552</accession>
<dbReference type="Pfam" id="PF00999">
    <property type="entry name" value="Na_H_Exchanger"/>
    <property type="match status" value="1"/>
</dbReference>
<comment type="subcellular location">
    <subcellularLocation>
        <location evidence="1">Membrane</location>
        <topology evidence="1">Multi-pass membrane protein</topology>
    </subcellularLocation>
</comment>
<evidence type="ECO:0000256" key="10">
    <source>
        <dbReference type="ARBA" id="ARBA00023201"/>
    </source>
</evidence>
<dbReference type="InterPro" id="IPR004712">
    <property type="entry name" value="Na+/H+_antiporter_fungi"/>
</dbReference>
<name>A8Q552_MALGO</name>
<dbReference type="GeneID" id="5854648"/>
<dbReference type="OrthoDB" id="2190219at2759"/>
<dbReference type="KEGG" id="mgl:MGL_2725"/>
<evidence type="ECO:0000256" key="11">
    <source>
        <dbReference type="SAM" id="MobiDB-lite"/>
    </source>
</evidence>
<dbReference type="VEuPathDB" id="FungiDB:MGL_2725"/>
<organism evidence="14 15">
    <name type="scientific">Malassezia globosa (strain ATCC MYA-4612 / CBS 7966)</name>
    <name type="common">Dandruff-associated fungus</name>
    <dbReference type="NCBI Taxonomy" id="425265"/>
    <lineage>
        <taxon>Eukaryota</taxon>
        <taxon>Fungi</taxon>
        <taxon>Dikarya</taxon>
        <taxon>Basidiomycota</taxon>
        <taxon>Ustilaginomycotina</taxon>
        <taxon>Malasseziomycetes</taxon>
        <taxon>Malasseziales</taxon>
        <taxon>Malasseziaceae</taxon>
        <taxon>Malassezia</taxon>
    </lineage>
</organism>
<dbReference type="GO" id="GO:0120029">
    <property type="term" value="P:proton export across plasma membrane"/>
    <property type="evidence" value="ECO:0007669"/>
    <property type="project" value="InterPro"/>
</dbReference>
<keyword evidence="10" id="KW-0739">Sodium transport</keyword>
<keyword evidence="4" id="KW-0050">Antiport</keyword>
<dbReference type="GO" id="GO:0030007">
    <property type="term" value="P:intracellular potassium ion homeostasis"/>
    <property type="evidence" value="ECO:0007669"/>
    <property type="project" value="TreeGrafter"/>
</dbReference>
<evidence type="ECO:0000313" key="15">
    <source>
        <dbReference type="Proteomes" id="UP000008837"/>
    </source>
</evidence>
<evidence type="ECO:0000256" key="8">
    <source>
        <dbReference type="ARBA" id="ARBA00023065"/>
    </source>
</evidence>
<keyword evidence="15" id="KW-1185">Reference proteome</keyword>
<dbReference type="GO" id="GO:0036376">
    <property type="term" value="P:sodium ion export across plasma membrane"/>
    <property type="evidence" value="ECO:0007669"/>
    <property type="project" value="InterPro"/>
</dbReference>
<sequence>MGLTVLLGSDDLLAAFACGTAFAWDGWFQKQTADSNFSSIVDLIFNVATFIYIGAEMPWREFNDSAMNLSVGRLIGLSILVLILKRIPIVILCWKFIPDIKTFHEAIFTGYFGPMGVGAIFMCTYGRRMLPENVNIPPQTPNEVLSLTIQPIVFFFVLASVIVHGFTIPFFAFGKRAQVNLNRTLSIYPSTFPNSEPSWVHRIRRFNTNATAASAEPDQVPSSVVQAMQEGYERHKASGNVEPEENPDENMPKSKPFTKPEKSVGFGRVQTIDDVDDANVSEGDDWEGEDTVEMRRHRMRLEDEKRKEMFEGQDITDVPRNNDDHDLEKQAVMFSDDENNQEYPKMREWVEGNNLLVEVTERPLDEPETVVVPLTEEMREDLELKENPLRSALMMYEDKLAKHIGWEGKSKLFDLPLSQLRQHRVLSKLSEFTSHIRKERRNSVTGSRDLGSSSSIQQQQHPNSIRPNNHDSSSELEVVAVKPDGTILQ</sequence>
<feature type="transmembrane region" description="Helical" evidence="12">
    <location>
        <begin position="106"/>
        <end position="127"/>
    </location>
</feature>
<dbReference type="GO" id="GO:0042391">
    <property type="term" value="P:regulation of membrane potential"/>
    <property type="evidence" value="ECO:0007669"/>
    <property type="project" value="InterPro"/>
</dbReference>
<evidence type="ECO:0000256" key="7">
    <source>
        <dbReference type="ARBA" id="ARBA00023053"/>
    </source>
</evidence>
<protein>
    <recommendedName>
        <fullName evidence="13">Cation/H+ exchanger transmembrane domain-containing protein</fullName>
    </recommendedName>
</protein>
<evidence type="ECO:0000256" key="9">
    <source>
        <dbReference type="ARBA" id="ARBA00023136"/>
    </source>
</evidence>
<feature type="transmembrane region" description="Helical" evidence="12">
    <location>
        <begin position="40"/>
        <end position="59"/>
    </location>
</feature>
<evidence type="ECO:0000256" key="3">
    <source>
        <dbReference type="ARBA" id="ARBA00022448"/>
    </source>
</evidence>
<keyword evidence="3" id="KW-0813">Transport</keyword>
<comment type="caution">
    <text evidence="14">The sequence shown here is derived from an EMBL/GenBank/DDBJ whole genome shotgun (WGS) entry which is preliminary data.</text>
</comment>
<dbReference type="EMBL" id="AAYY01000009">
    <property type="protein sequence ID" value="EDP43129.1"/>
    <property type="molecule type" value="Genomic_DNA"/>
</dbReference>
<evidence type="ECO:0000256" key="5">
    <source>
        <dbReference type="ARBA" id="ARBA00022692"/>
    </source>
</evidence>
<dbReference type="InParanoid" id="A8Q552"/>
<feature type="region of interest" description="Disordered" evidence="11">
    <location>
        <begin position="236"/>
        <end position="262"/>
    </location>
</feature>
<evidence type="ECO:0000256" key="4">
    <source>
        <dbReference type="ARBA" id="ARBA00022449"/>
    </source>
</evidence>
<keyword evidence="6 12" id="KW-1133">Transmembrane helix</keyword>
<evidence type="ECO:0000256" key="1">
    <source>
        <dbReference type="ARBA" id="ARBA00004141"/>
    </source>
</evidence>
<dbReference type="RefSeq" id="XP_001730343.1">
    <property type="nucleotide sequence ID" value="XM_001730291.1"/>
</dbReference>
<dbReference type="PANTHER" id="PTHR31382:SF4">
    <property type="entry name" value="NA(+)_H(+) ANTIPORTER"/>
    <property type="match status" value="1"/>
</dbReference>
<evidence type="ECO:0000256" key="12">
    <source>
        <dbReference type="SAM" id="Phobius"/>
    </source>
</evidence>
<feature type="compositionally biased region" description="Polar residues" evidence="11">
    <location>
        <begin position="443"/>
        <end position="467"/>
    </location>
</feature>
<dbReference type="Proteomes" id="UP000008837">
    <property type="component" value="Unassembled WGS sequence"/>
</dbReference>
<feature type="transmembrane region" description="Helical" evidence="12">
    <location>
        <begin position="147"/>
        <end position="173"/>
    </location>
</feature>